<evidence type="ECO:0000313" key="4">
    <source>
        <dbReference type="EMBL" id="KAK1342192.1"/>
    </source>
</evidence>
<dbReference type="EMBL" id="JAULJE010000006">
    <property type="protein sequence ID" value="KAK1342192.1"/>
    <property type="molecule type" value="Genomic_DNA"/>
</dbReference>
<comment type="similarity">
    <text evidence="1">Belongs to the beta type-B retroviral polymerase family. HERV class-II K(HML-2) pol subfamily.</text>
</comment>
<dbReference type="InterPro" id="IPR036397">
    <property type="entry name" value="RNaseH_sf"/>
</dbReference>
<feature type="region of interest" description="Disordered" evidence="2">
    <location>
        <begin position="1"/>
        <end position="22"/>
    </location>
</feature>
<dbReference type="GO" id="GO:0006259">
    <property type="term" value="P:DNA metabolic process"/>
    <property type="evidence" value="ECO:0007669"/>
    <property type="project" value="UniProtKB-ARBA"/>
</dbReference>
<name>A0AA40I440_CNENI</name>
<dbReference type="Gene3D" id="3.10.20.370">
    <property type="match status" value="1"/>
</dbReference>
<dbReference type="InterPro" id="IPR051320">
    <property type="entry name" value="Viral_Replic_Matur_Polypro"/>
</dbReference>
<sequence length="670" mass="73625">MPGLDYPHHPRRAQGKAQGSGPLFPSMISVMGIDGKSTCPLATGPLPCLLDNSPITHSFLVMLSCPVPLLGQDILTKLGATLQLTQSPSASLLLPLLAPSLHGNTDPPLPASLVNAKFPISLTHQRGLKPLITRLLGQGLLIPINSPCNTPILPVRKADRTYRLVQDLRLINEAVVPIHPMVPNPYTLLSRIPSGTTHFSVLDLKDAFFTIPLDPDSYHLFAFTWENPDEQVSCQLTWTVLPQGFRDSPHLFGQALARDLQQCSLEPSTLLQYVDDLLCSPSLDISQRQTAGLLNFLGDKGYHISKPFQLFTDEKQGIAMGVLTQPLGPAFTPEAYLSRQFDPTVRGWQPCLRALAEAAVPETEHCHLNSNPELEPWATRDVERDFHTAALTKEAQKICLQQPLQELHLLFLESPDISLTHSPALNPATLLPAASTQPVATHSCPEVVETLTQLRAGLSDLPFSNPDLTLFVDGSSCPDPQGCRKASYAVVTLERILEAAQLPEGTTSQKAELIALTRALHLSKGRRVHQSLHIGPLALWRFREPLFTSPTLREAVTRPAPPAPRSFSGNMLTGFYPCQNQLTMARKDHPSSPGTQFSLRIYIPRPWNPALGNLHPPPPAYVWRFKVRETYDQDSTQDTQQIGSQDCPLVGCQAEILIAVNLRSVSNRGR</sequence>
<dbReference type="Gene3D" id="2.40.70.10">
    <property type="entry name" value="Acid Proteases"/>
    <property type="match status" value="1"/>
</dbReference>
<dbReference type="SUPFAM" id="SSF50630">
    <property type="entry name" value="Acid proteases"/>
    <property type="match status" value="1"/>
</dbReference>
<dbReference type="InterPro" id="IPR000477">
    <property type="entry name" value="RT_dom"/>
</dbReference>
<dbReference type="Gene3D" id="3.30.420.10">
    <property type="entry name" value="Ribonuclease H-like superfamily/Ribonuclease H"/>
    <property type="match status" value="1"/>
</dbReference>
<dbReference type="GO" id="GO:0003676">
    <property type="term" value="F:nucleic acid binding"/>
    <property type="evidence" value="ECO:0007669"/>
    <property type="project" value="InterPro"/>
</dbReference>
<evidence type="ECO:0000259" key="3">
    <source>
        <dbReference type="PROSITE" id="PS50878"/>
    </source>
</evidence>
<evidence type="ECO:0000256" key="1">
    <source>
        <dbReference type="ARBA" id="ARBA00010879"/>
    </source>
</evidence>
<dbReference type="InterPro" id="IPR043128">
    <property type="entry name" value="Rev_trsase/Diguanyl_cyclase"/>
</dbReference>
<dbReference type="SUPFAM" id="SSF56672">
    <property type="entry name" value="DNA/RNA polymerases"/>
    <property type="match status" value="1"/>
</dbReference>
<dbReference type="Gene3D" id="3.30.70.270">
    <property type="match status" value="1"/>
</dbReference>
<evidence type="ECO:0000313" key="5">
    <source>
        <dbReference type="Proteomes" id="UP001177744"/>
    </source>
</evidence>
<dbReference type="Gene3D" id="3.10.10.10">
    <property type="entry name" value="HIV Type 1 Reverse Transcriptase, subunit A, domain 1"/>
    <property type="match status" value="1"/>
</dbReference>
<dbReference type="InterPro" id="IPR021109">
    <property type="entry name" value="Peptidase_aspartic_dom_sf"/>
</dbReference>
<feature type="domain" description="Reverse transcriptase" evidence="3">
    <location>
        <begin position="136"/>
        <end position="324"/>
    </location>
</feature>
<accession>A0AA40I440</accession>
<dbReference type="AlphaFoldDB" id="A0AA40I440"/>
<protein>
    <recommendedName>
        <fullName evidence="3">Reverse transcriptase domain-containing protein</fullName>
    </recommendedName>
</protein>
<dbReference type="SUPFAM" id="SSF53098">
    <property type="entry name" value="Ribonuclease H-like"/>
    <property type="match status" value="1"/>
</dbReference>
<dbReference type="InterPro" id="IPR043502">
    <property type="entry name" value="DNA/RNA_pol_sf"/>
</dbReference>
<keyword evidence="5" id="KW-1185">Reference proteome</keyword>
<dbReference type="Pfam" id="PF00078">
    <property type="entry name" value="RVT_1"/>
    <property type="match status" value="1"/>
</dbReference>
<dbReference type="PROSITE" id="PS50878">
    <property type="entry name" value="RT_POL"/>
    <property type="match status" value="1"/>
</dbReference>
<reference evidence="4" key="1">
    <citation type="submission" date="2023-06" db="EMBL/GenBank/DDBJ databases">
        <title>Reference genome for the Northern bat (Eptesicus nilssonii), a most northern bat species.</title>
        <authorList>
            <person name="Laine V.N."/>
            <person name="Pulliainen A.T."/>
            <person name="Lilley T.M."/>
        </authorList>
    </citation>
    <scope>NUCLEOTIDE SEQUENCE</scope>
    <source>
        <strain evidence="4">BLF_Eptnil</strain>
        <tissue evidence="4">Kidney</tissue>
    </source>
</reference>
<comment type="caution">
    <text evidence="4">The sequence shown here is derived from an EMBL/GenBank/DDBJ whole genome shotgun (WGS) entry which is preliminary data.</text>
</comment>
<dbReference type="PANTHER" id="PTHR33064:SF36">
    <property type="entry name" value="CCHC-TYPE DOMAIN-CONTAINING PROTEIN"/>
    <property type="match status" value="1"/>
</dbReference>
<dbReference type="PANTHER" id="PTHR33064">
    <property type="entry name" value="POL PROTEIN"/>
    <property type="match status" value="1"/>
</dbReference>
<organism evidence="4 5">
    <name type="scientific">Cnephaeus nilssonii</name>
    <name type="common">Northern bat</name>
    <name type="synonym">Eptesicus nilssonii</name>
    <dbReference type="NCBI Taxonomy" id="3371016"/>
    <lineage>
        <taxon>Eukaryota</taxon>
        <taxon>Metazoa</taxon>
        <taxon>Chordata</taxon>
        <taxon>Craniata</taxon>
        <taxon>Vertebrata</taxon>
        <taxon>Euteleostomi</taxon>
        <taxon>Mammalia</taxon>
        <taxon>Eutheria</taxon>
        <taxon>Laurasiatheria</taxon>
        <taxon>Chiroptera</taxon>
        <taxon>Yangochiroptera</taxon>
        <taxon>Vespertilionidae</taxon>
        <taxon>Cnephaeus</taxon>
    </lineage>
</organism>
<evidence type="ECO:0000256" key="2">
    <source>
        <dbReference type="SAM" id="MobiDB-lite"/>
    </source>
</evidence>
<gene>
    <name evidence="4" type="ORF">QTO34_016949</name>
</gene>
<proteinExistence type="inferred from homology"/>
<dbReference type="Proteomes" id="UP001177744">
    <property type="component" value="Unassembled WGS sequence"/>
</dbReference>
<dbReference type="InterPro" id="IPR012337">
    <property type="entry name" value="RNaseH-like_sf"/>
</dbReference>